<reference evidence="1 2" key="1">
    <citation type="submission" date="2018-11" db="EMBL/GenBank/DDBJ databases">
        <authorList>
            <consortium name="Pathogen Informatics"/>
        </authorList>
    </citation>
    <scope>NUCLEOTIDE SEQUENCE [LARGE SCALE GENOMIC DNA]</scope>
</reference>
<dbReference type="Proteomes" id="UP000271889">
    <property type="component" value="Unassembled WGS sequence"/>
</dbReference>
<protein>
    <submittedName>
        <fullName evidence="1">Uncharacterized protein</fullName>
    </submittedName>
</protein>
<evidence type="ECO:0000313" key="1">
    <source>
        <dbReference type="EMBL" id="VDK51309.1"/>
    </source>
</evidence>
<accession>A0A3P6QR40</accession>
<sequence>MGLASNITDIEPDSEKCMLRYEKVWMRAQHLLKCMNQEWRNNPTMKQAYMCVLKTLPGEIETRRTFIIESLAKAITALGGKQLHPLGSP</sequence>
<proteinExistence type="predicted"/>
<organism evidence="1 2">
    <name type="scientific">Cylicostephanus goldi</name>
    <name type="common">Nematode worm</name>
    <dbReference type="NCBI Taxonomy" id="71465"/>
    <lineage>
        <taxon>Eukaryota</taxon>
        <taxon>Metazoa</taxon>
        <taxon>Ecdysozoa</taxon>
        <taxon>Nematoda</taxon>
        <taxon>Chromadorea</taxon>
        <taxon>Rhabditida</taxon>
        <taxon>Rhabditina</taxon>
        <taxon>Rhabditomorpha</taxon>
        <taxon>Strongyloidea</taxon>
        <taxon>Strongylidae</taxon>
        <taxon>Cylicostephanus</taxon>
    </lineage>
</organism>
<name>A0A3P6QR40_CYLGO</name>
<gene>
    <name evidence="1" type="ORF">CGOC_LOCUS2024</name>
</gene>
<dbReference type="OrthoDB" id="10325546at2759"/>
<keyword evidence="2" id="KW-1185">Reference proteome</keyword>
<dbReference type="AlphaFoldDB" id="A0A3P6QR40"/>
<evidence type="ECO:0000313" key="2">
    <source>
        <dbReference type="Proteomes" id="UP000271889"/>
    </source>
</evidence>
<dbReference type="EMBL" id="UYRV01004263">
    <property type="protein sequence ID" value="VDK51309.1"/>
    <property type="molecule type" value="Genomic_DNA"/>
</dbReference>